<organism evidence="1 2">
    <name type="scientific">Caloramator quimbayensis</name>
    <dbReference type="NCBI Taxonomy" id="1147123"/>
    <lineage>
        <taxon>Bacteria</taxon>
        <taxon>Bacillati</taxon>
        <taxon>Bacillota</taxon>
        <taxon>Clostridia</taxon>
        <taxon>Eubacteriales</taxon>
        <taxon>Clostridiaceae</taxon>
        <taxon>Caloramator</taxon>
    </lineage>
</organism>
<dbReference type="EMBL" id="FUYH01000030">
    <property type="protein sequence ID" value="SKA98568.1"/>
    <property type="molecule type" value="Genomic_DNA"/>
</dbReference>
<sequence>MKGLVCPINIRITNQDISSIIDKAMNTGGGSLHWCYGAEPKYNKGIPINEVIANGGTLLLQGIDGATHELTRDKLIIGLQQALPYLDNVINGINLDGTLIDGIGADLIVQLALFNELIYD</sequence>
<proteinExistence type="predicted"/>
<protein>
    <submittedName>
        <fullName evidence="1">Uncharacterized protein</fullName>
    </submittedName>
</protein>
<accession>A0A1T4YAL6</accession>
<name>A0A1T4YAL6_9CLOT</name>
<evidence type="ECO:0000313" key="1">
    <source>
        <dbReference type="EMBL" id="SKA98568.1"/>
    </source>
</evidence>
<dbReference type="Proteomes" id="UP000190105">
    <property type="component" value="Unassembled WGS sequence"/>
</dbReference>
<evidence type="ECO:0000313" key="2">
    <source>
        <dbReference type="Proteomes" id="UP000190105"/>
    </source>
</evidence>
<dbReference type="RefSeq" id="WP_078697574.1">
    <property type="nucleotide sequence ID" value="NZ_FUYH01000030.1"/>
</dbReference>
<dbReference type="AlphaFoldDB" id="A0A1T4YAL6"/>
<keyword evidence="2" id="KW-1185">Reference proteome</keyword>
<gene>
    <name evidence="1" type="ORF">SAMN05443428_1303</name>
</gene>
<reference evidence="2" key="1">
    <citation type="submission" date="2017-02" db="EMBL/GenBank/DDBJ databases">
        <authorList>
            <person name="Varghese N."/>
            <person name="Submissions S."/>
        </authorList>
    </citation>
    <scope>NUCLEOTIDE SEQUENCE [LARGE SCALE GENOMIC DNA]</scope>
    <source>
        <strain evidence="2">USBA 833</strain>
    </source>
</reference>